<name>A0A1C7LXN6_GRIFR</name>
<evidence type="ECO:0000256" key="1">
    <source>
        <dbReference type="SAM" id="Phobius"/>
    </source>
</evidence>
<accession>A0A1C7LXN6</accession>
<dbReference type="OrthoDB" id="2150324at2759"/>
<evidence type="ECO:0000259" key="2">
    <source>
        <dbReference type="Pfam" id="PF13967"/>
    </source>
</evidence>
<feature type="transmembrane region" description="Helical" evidence="1">
    <location>
        <begin position="106"/>
        <end position="126"/>
    </location>
</feature>
<keyword evidence="1" id="KW-0472">Membrane</keyword>
<dbReference type="STRING" id="5627.A0A1C7LXN6"/>
<dbReference type="InterPro" id="IPR032880">
    <property type="entry name" value="CSC1/OSCA1-like_N"/>
</dbReference>
<dbReference type="PANTHER" id="PTHR13018">
    <property type="entry name" value="PROBABLE MEMBRANE PROTEIN DUF221-RELATED"/>
    <property type="match status" value="1"/>
</dbReference>
<dbReference type="GO" id="GO:0005886">
    <property type="term" value="C:plasma membrane"/>
    <property type="evidence" value="ECO:0007669"/>
    <property type="project" value="TreeGrafter"/>
</dbReference>
<keyword evidence="1" id="KW-0812">Transmembrane</keyword>
<gene>
    <name evidence="3" type="ORF">A0H81_10260</name>
</gene>
<dbReference type="AlphaFoldDB" id="A0A1C7LXN6"/>
<feature type="transmembrane region" description="Helical" evidence="1">
    <location>
        <begin position="20"/>
        <end position="44"/>
    </location>
</feature>
<dbReference type="GO" id="GO:0005227">
    <property type="term" value="F:calcium-activated cation channel activity"/>
    <property type="evidence" value="ECO:0007669"/>
    <property type="project" value="InterPro"/>
</dbReference>
<organism evidence="3 4">
    <name type="scientific">Grifola frondosa</name>
    <name type="common">Maitake</name>
    <name type="synonym">Polyporus frondosus</name>
    <dbReference type="NCBI Taxonomy" id="5627"/>
    <lineage>
        <taxon>Eukaryota</taxon>
        <taxon>Fungi</taxon>
        <taxon>Dikarya</taxon>
        <taxon>Basidiomycota</taxon>
        <taxon>Agaricomycotina</taxon>
        <taxon>Agaricomycetes</taxon>
        <taxon>Polyporales</taxon>
        <taxon>Grifolaceae</taxon>
        <taxon>Grifola</taxon>
    </lineage>
</organism>
<dbReference type="PANTHER" id="PTHR13018:SF149">
    <property type="entry name" value="DOMAIN PROTEIN, PUTATIVE (AFU_ORTHOLOGUE AFUA_3G11660)-RELATED"/>
    <property type="match status" value="1"/>
</dbReference>
<dbReference type="OMA" id="CVIMPIN"/>
<evidence type="ECO:0000313" key="3">
    <source>
        <dbReference type="EMBL" id="OBZ69463.1"/>
    </source>
</evidence>
<dbReference type="EMBL" id="LUGG01000015">
    <property type="protein sequence ID" value="OBZ69463.1"/>
    <property type="molecule type" value="Genomic_DNA"/>
</dbReference>
<proteinExistence type="predicted"/>
<keyword evidence="1" id="KW-1133">Transmembrane helix</keyword>
<protein>
    <recommendedName>
        <fullName evidence="2">CSC1/OSCA1-like N-terminal transmembrane domain-containing protein</fullName>
    </recommendedName>
</protein>
<dbReference type="Pfam" id="PF13967">
    <property type="entry name" value="RSN1_TM"/>
    <property type="match status" value="1"/>
</dbReference>
<evidence type="ECO:0000313" key="4">
    <source>
        <dbReference type="Proteomes" id="UP000092993"/>
    </source>
</evidence>
<feature type="domain" description="CSC1/OSCA1-like N-terminal transmembrane" evidence="2">
    <location>
        <begin position="23"/>
        <end position="160"/>
    </location>
</feature>
<dbReference type="Proteomes" id="UP000092993">
    <property type="component" value="Unassembled WGS sequence"/>
</dbReference>
<dbReference type="InterPro" id="IPR045122">
    <property type="entry name" value="Csc1-like"/>
</dbReference>
<comment type="caution">
    <text evidence="3">The sequence shown here is derived from an EMBL/GenBank/DDBJ whole genome shotgun (WGS) entry which is preliminary data.</text>
</comment>
<sequence>MSGNLDDLIDQTSQLRTLAPAAVASQVGLMSLVSVATVVVFNILRPRNKIVYEPKVKYHVGDKTPRARPTPSWDGLPLLHTKEPELVDKIGLDAALFLRFLRMARWLFTCIALLTCAVLIPINVVYNLRHVDPKGRDVLSMMTIRDVAGNFLFAHRPVSW</sequence>
<reference evidence="3 4" key="1">
    <citation type="submission" date="2016-03" db="EMBL/GenBank/DDBJ databases">
        <title>Whole genome sequencing of Grifola frondosa 9006-11.</title>
        <authorList>
            <person name="Min B."/>
            <person name="Park H."/>
            <person name="Kim J.-G."/>
            <person name="Cho H."/>
            <person name="Oh Y.-L."/>
            <person name="Kong W.-S."/>
            <person name="Choi I.-G."/>
        </authorList>
    </citation>
    <scope>NUCLEOTIDE SEQUENCE [LARGE SCALE GENOMIC DNA]</scope>
    <source>
        <strain evidence="3 4">9006-11</strain>
    </source>
</reference>
<keyword evidence="4" id="KW-1185">Reference proteome</keyword>